<dbReference type="Proteomes" id="UP000315082">
    <property type="component" value="Chromosome"/>
</dbReference>
<name>A0A518JMW5_9BACT</name>
<sequence>MSESRIVCDTRAFRQALIVSRLVARHAFQLDLRQEAPLWRCVLRGIRSPRVSSLLSRLWLQSQSGNCRLCPACLRNARCSPLASAFGERTWFRSGRGRSRCEVWRMARIPLHLRHQSVCPSRERTKLPRWSVVACKHDGNRAMEGCDQRVLRVSGEPRCIGLEVRWKREPIARQPIGSPGATSHFRCPGANSRSRQMLCAERSGTLRASPGYWRCT</sequence>
<dbReference type="AlphaFoldDB" id="A0A518JMW5"/>
<accession>A0A518JMW5</accession>
<reference evidence="1 2" key="1">
    <citation type="submission" date="2019-02" db="EMBL/GenBank/DDBJ databases">
        <title>Deep-cultivation of Planctomycetes and their phenomic and genomic characterization uncovers novel biology.</title>
        <authorList>
            <person name="Wiegand S."/>
            <person name="Jogler M."/>
            <person name="Boedeker C."/>
            <person name="Pinto D."/>
            <person name="Vollmers J."/>
            <person name="Rivas-Marin E."/>
            <person name="Kohn T."/>
            <person name="Peeters S.H."/>
            <person name="Heuer A."/>
            <person name="Rast P."/>
            <person name="Oberbeckmann S."/>
            <person name="Bunk B."/>
            <person name="Jeske O."/>
            <person name="Meyerdierks A."/>
            <person name="Storesund J.E."/>
            <person name="Kallscheuer N."/>
            <person name="Luecker S."/>
            <person name="Lage O.M."/>
            <person name="Pohl T."/>
            <person name="Merkel B.J."/>
            <person name="Hornburger P."/>
            <person name="Mueller R.-W."/>
            <person name="Bruemmer F."/>
            <person name="Labrenz M."/>
            <person name="Spormann A.M."/>
            <person name="Op den Camp H."/>
            <person name="Overmann J."/>
            <person name="Amann R."/>
            <person name="Jetten M.S.M."/>
            <person name="Mascher T."/>
            <person name="Medema M.H."/>
            <person name="Devos D.P."/>
            <person name="Kaster A.-K."/>
            <person name="Ovreas L."/>
            <person name="Rohde M."/>
            <person name="Galperin M.Y."/>
            <person name="Jogler C."/>
        </authorList>
    </citation>
    <scope>NUCLEOTIDE SEQUENCE [LARGE SCALE GENOMIC DNA]</scope>
    <source>
        <strain evidence="1 2">Poly24</strain>
    </source>
</reference>
<evidence type="ECO:0000313" key="1">
    <source>
        <dbReference type="EMBL" id="QDV66841.1"/>
    </source>
</evidence>
<proteinExistence type="predicted"/>
<dbReference type="EMBL" id="CP036348">
    <property type="protein sequence ID" value="QDV66841.1"/>
    <property type="molecule type" value="Genomic_DNA"/>
</dbReference>
<protein>
    <submittedName>
        <fullName evidence="1">Uncharacterized protein</fullName>
    </submittedName>
</protein>
<evidence type="ECO:0000313" key="2">
    <source>
        <dbReference type="Proteomes" id="UP000315082"/>
    </source>
</evidence>
<gene>
    <name evidence="1" type="ORF">Poly24_05290</name>
</gene>
<organism evidence="1 2">
    <name type="scientific">Rosistilla carotiformis</name>
    <dbReference type="NCBI Taxonomy" id="2528017"/>
    <lineage>
        <taxon>Bacteria</taxon>
        <taxon>Pseudomonadati</taxon>
        <taxon>Planctomycetota</taxon>
        <taxon>Planctomycetia</taxon>
        <taxon>Pirellulales</taxon>
        <taxon>Pirellulaceae</taxon>
        <taxon>Rosistilla</taxon>
    </lineage>
</organism>
<keyword evidence="2" id="KW-1185">Reference proteome</keyword>
<dbReference type="KEGG" id="rcf:Poly24_05290"/>